<dbReference type="AlphaFoldDB" id="A0A5B7IBT0"/>
<dbReference type="InterPro" id="IPR003111">
    <property type="entry name" value="Lon_prtase_N"/>
</dbReference>
<evidence type="ECO:0000313" key="3">
    <source>
        <dbReference type="Proteomes" id="UP000324222"/>
    </source>
</evidence>
<organism evidence="2 3">
    <name type="scientific">Portunus trituberculatus</name>
    <name type="common">Swimming crab</name>
    <name type="synonym">Neptunus trituberculatus</name>
    <dbReference type="NCBI Taxonomy" id="210409"/>
    <lineage>
        <taxon>Eukaryota</taxon>
        <taxon>Metazoa</taxon>
        <taxon>Ecdysozoa</taxon>
        <taxon>Arthropoda</taxon>
        <taxon>Crustacea</taxon>
        <taxon>Multicrustacea</taxon>
        <taxon>Malacostraca</taxon>
        <taxon>Eumalacostraca</taxon>
        <taxon>Eucarida</taxon>
        <taxon>Decapoda</taxon>
        <taxon>Pleocyemata</taxon>
        <taxon>Brachyura</taxon>
        <taxon>Eubrachyura</taxon>
        <taxon>Portunoidea</taxon>
        <taxon>Portunidae</taxon>
        <taxon>Portuninae</taxon>
        <taxon>Portunus</taxon>
    </lineage>
</organism>
<evidence type="ECO:0000313" key="2">
    <source>
        <dbReference type="EMBL" id="MPC79753.1"/>
    </source>
</evidence>
<dbReference type="OrthoDB" id="2411602at2759"/>
<dbReference type="EMBL" id="VSRR010052002">
    <property type="protein sequence ID" value="MPC79753.1"/>
    <property type="molecule type" value="Genomic_DNA"/>
</dbReference>
<sequence>MVQKIKNAFSLHLQALTQEIIKTIRDIIALNPLYRESVQQMIQHGQRVVDNPVYLADLAASLTSANSNELQQVLEETKIPARLMLALSLLKKEYELSKLQASIAKEVEEKVRSQHRKYMLQEQLKVIKKELGIEKEDKDAIEEKFRARLKVRRPDINFKSS</sequence>
<gene>
    <name evidence="2" type="primary">LONP1</name>
    <name evidence="2" type="ORF">E2C01_074297</name>
</gene>
<name>A0A5B7IBT0_PORTR</name>
<dbReference type="GO" id="GO:0051131">
    <property type="term" value="P:chaperone-mediated protein complex assembly"/>
    <property type="evidence" value="ECO:0007669"/>
    <property type="project" value="TreeGrafter"/>
</dbReference>
<dbReference type="Pfam" id="PF02190">
    <property type="entry name" value="LON_substr_bdg"/>
    <property type="match status" value="1"/>
</dbReference>
<dbReference type="FunFam" id="1.20.58.1480:FF:000002">
    <property type="entry name" value="Lon protease homolog, mitochondrial"/>
    <property type="match status" value="1"/>
</dbReference>
<dbReference type="PROSITE" id="PS51787">
    <property type="entry name" value="LON_N"/>
    <property type="match status" value="1"/>
</dbReference>
<comment type="caution">
    <text evidence="2">The sequence shown here is derived from an EMBL/GenBank/DDBJ whole genome shotgun (WGS) entry which is preliminary data.</text>
</comment>
<keyword evidence="2" id="KW-0645">Protease</keyword>
<dbReference type="GO" id="GO:0007005">
    <property type="term" value="P:mitochondrion organization"/>
    <property type="evidence" value="ECO:0007669"/>
    <property type="project" value="TreeGrafter"/>
</dbReference>
<protein>
    <submittedName>
        <fullName evidence="2">Lon protease, mitochondrial</fullName>
    </submittedName>
</protein>
<feature type="domain" description="Lon N-terminal" evidence="1">
    <location>
        <begin position="1"/>
        <end position="94"/>
    </location>
</feature>
<dbReference type="Gene3D" id="1.20.58.1480">
    <property type="match status" value="1"/>
</dbReference>
<dbReference type="GO" id="GO:0003697">
    <property type="term" value="F:single-stranded DNA binding"/>
    <property type="evidence" value="ECO:0007669"/>
    <property type="project" value="TreeGrafter"/>
</dbReference>
<reference evidence="2 3" key="1">
    <citation type="submission" date="2019-05" db="EMBL/GenBank/DDBJ databases">
        <title>Another draft genome of Portunus trituberculatus and its Hox gene families provides insights of decapod evolution.</title>
        <authorList>
            <person name="Jeong J.-H."/>
            <person name="Song I."/>
            <person name="Kim S."/>
            <person name="Choi T."/>
            <person name="Kim D."/>
            <person name="Ryu S."/>
            <person name="Kim W."/>
        </authorList>
    </citation>
    <scope>NUCLEOTIDE SEQUENCE [LARGE SCALE GENOMIC DNA]</scope>
    <source>
        <tissue evidence="2">Muscle</tissue>
    </source>
</reference>
<evidence type="ECO:0000259" key="1">
    <source>
        <dbReference type="PROSITE" id="PS51787"/>
    </source>
</evidence>
<keyword evidence="3" id="KW-1185">Reference proteome</keyword>
<dbReference type="GO" id="GO:0004176">
    <property type="term" value="F:ATP-dependent peptidase activity"/>
    <property type="evidence" value="ECO:0007669"/>
    <property type="project" value="InterPro"/>
</dbReference>
<keyword evidence="2" id="KW-0378">Hydrolase</keyword>
<dbReference type="GO" id="GO:0005759">
    <property type="term" value="C:mitochondrial matrix"/>
    <property type="evidence" value="ECO:0007669"/>
    <property type="project" value="TreeGrafter"/>
</dbReference>
<dbReference type="GO" id="GO:0006515">
    <property type="term" value="P:protein quality control for misfolded or incompletely synthesized proteins"/>
    <property type="evidence" value="ECO:0007669"/>
    <property type="project" value="TreeGrafter"/>
</dbReference>
<dbReference type="GO" id="GO:0005524">
    <property type="term" value="F:ATP binding"/>
    <property type="evidence" value="ECO:0007669"/>
    <property type="project" value="InterPro"/>
</dbReference>
<dbReference type="PANTHER" id="PTHR43718">
    <property type="entry name" value="LON PROTEASE"/>
    <property type="match status" value="1"/>
</dbReference>
<dbReference type="Proteomes" id="UP000324222">
    <property type="component" value="Unassembled WGS sequence"/>
</dbReference>
<dbReference type="PANTHER" id="PTHR43718:SF2">
    <property type="entry name" value="LON PROTEASE HOMOLOG, MITOCHONDRIAL"/>
    <property type="match status" value="1"/>
</dbReference>
<dbReference type="GO" id="GO:0004252">
    <property type="term" value="F:serine-type endopeptidase activity"/>
    <property type="evidence" value="ECO:0007669"/>
    <property type="project" value="InterPro"/>
</dbReference>
<accession>A0A5B7IBT0</accession>
<proteinExistence type="predicted"/>
<dbReference type="InterPro" id="IPR027065">
    <property type="entry name" value="Lon_Prtase"/>
</dbReference>